<protein>
    <recommendedName>
        <fullName evidence="3">Holin of 3TMs, for gene-transfer release</fullName>
    </recommendedName>
</protein>
<reference evidence="2" key="1">
    <citation type="submission" date="2020-04" db="EMBL/GenBank/DDBJ databases">
        <authorList>
            <person name="Chiriac C."/>
            <person name="Salcher M."/>
            <person name="Ghai R."/>
            <person name="Kavagutti S V."/>
        </authorList>
    </citation>
    <scope>NUCLEOTIDE SEQUENCE</scope>
</reference>
<proteinExistence type="predicted"/>
<evidence type="ECO:0008006" key="3">
    <source>
        <dbReference type="Google" id="ProtNLM"/>
    </source>
</evidence>
<gene>
    <name evidence="2" type="ORF">UFOVP580_9</name>
</gene>
<organism evidence="2">
    <name type="scientific">uncultured Caudovirales phage</name>
    <dbReference type="NCBI Taxonomy" id="2100421"/>
    <lineage>
        <taxon>Viruses</taxon>
        <taxon>Duplodnaviria</taxon>
        <taxon>Heunggongvirae</taxon>
        <taxon>Uroviricota</taxon>
        <taxon>Caudoviricetes</taxon>
        <taxon>Peduoviridae</taxon>
        <taxon>Maltschvirus</taxon>
        <taxon>Maltschvirus maltsch</taxon>
    </lineage>
</organism>
<sequence length="184" mass="20240">MEWSDIGEWIKKNAGPGTALVGSLLTGNVHGAIASGIALVKTATGVDAPAEVLQRLQTDPTTMIRLKELASQDEENIRTHIREMEGERLKDEQEAHRQQQETIRNGDSSADPYVRQTRPLIARQSWWGTLAYVIGFELLKAFKPETSGPEVEIALLLIAPAGAYMGFRTADRIWGKKNGSKSIS</sequence>
<name>A0A6J5PC24_9CAUD</name>
<evidence type="ECO:0000313" key="2">
    <source>
        <dbReference type="EMBL" id="CAB4168672.1"/>
    </source>
</evidence>
<feature type="compositionally biased region" description="Basic and acidic residues" evidence="1">
    <location>
        <begin position="88"/>
        <end position="99"/>
    </location>
</feature>
<accession>A0A6J5PC24</accession>
<evidence type="ECO:0000256" key="1">
    <source>
        <dbReference type="SAM" id="MobiDB-lite"/>
    </source>
</evidence>
<dbReference type="EMBL" id="LR796832">
    <property type="protein sequence ID" value="CAB4168672.1"/>
    <property type="molecule type" value="Genomic_DNA"/>
</dbReference>
<feature type="region of interest" description="Disordered" evidence="1">
    <location>
        <begin position="88"/>
        <end position="111"/>
    </location>
</feature>